<dbReference type="OrthoDB" id="413572at2759"/>
<dbReference type="GO" id="GO:0003341">
    <property type="term" value="P:cilium movement"/>
    <property type="evidence" value="ECO:0007669"/>
    <property type="project" value="TreeGrafter"/>
</dbReference>
<protein>
    <submittedName>
        <fullName evidence="5">Dynein assembly factor 5, axonemal</fullName>
    </submittedName>
</protein>
<evidence type="ECO:0000259" key="2">
    <source>
        <dbReference type="Pfam" id="PF24573"/>
    </source>
</evidence>
<dbReference type="InterPro" id="IPR057978">
    <property type="entry name" value="TPR_DAAF5"/>
</dbReference>
<dbReference type="InterPro" id="IPR016024">
    <property type="entry name" value="ARM-type_fold"/>
</dbReference>
<dbReference type="FunCoup" id="A0A6J2XSC7">
    <property type="interactions" value="649"/>
</dbReference>
<dbReference type="GO" id="GO:0045505">
    <property type="term" value="F:dynein intermediate chain binding"/>
    <property type="evidence" value="ECO:0007669"/>
    <property type="project" value="TreeGrafter"/>
</dbReference>
<dbReference type="Proteomes" id="UP000504635">
    <property type="component" value="Unplaced"/>
</dbReference>
<dbReference type="InterPro" id="IPR056497">
    <property type="entry name" value="HEAT_DAAF5"/>
</dbReference>
<dbReference type="GO" id="GO:0005737">
    <property type="term" value="C:cytoplasm"/>
    <property type="evidence" value="ECO:0007669"/>
    <property type="project" value="TreeGrafter"/>
</dbReference>
<dbReference type="InterPro" id="IPR052623">
    <property type="entry name" value="DAAF5"/>
</dbReference>
<name>A0A6J2XSC7_SITOR</name>
<dbReference type="GeneID" id="115881133"/>
<dbReference type="Gene3D" id="1.25.10.10">
    <property type="entry name" value="Leucine-rich Repeat Variant"/>
    <property type="match status" value="2"/>
</dbReference>
<dbReference type="InterPro" id="IPR021133">
    <property type="entry name" value="HEAT_type_2"/>
</dbReference>
<gene>
    <name evidence="5" type="primary">LOC115881133</name>
</gene>
<evidence type="ECO:0000256" key="1">
    <source>
        <dbReference type="PROSITE-ProRule" id="PRU00103"/>
    </source>
</evidence>
<dbReference type="Pfam" id="PF25757">
    <property type="entry name" value="TPR_DNAAF5"/>
    <property type="match status" value="1"/>
</dbReference>
<dbReference type="InParanoid" id="A0A6J2XSC7"/>
<dbReference type="PROSITE" id="PS50077">
    <property type="entry name" value="HEAT_REPEAT"/>
    <property type="match status" value="1"/>
</dbReference>
<evidence type="ECO:0000313" key="4">
    <source>
        <dbReference type="Proteomes" id="UP000504635"/>
    </source>
</evidence>
<dbReference type="PANTHER" id="PTHR16216:SF2">
    <property type="entry name" value="DYNEIN AXONEMAL ASSEMBLY FACTOR 5"/>
    <property type="match status" value="1"/>
</dbReference>
<dbReference type="Pfam" id="PF24573">
    <property type="entry name" value="HEAT_DAAF5"/>
    <property type="match status" value="1"/>
</dbReference>
<reference evidence="5" key="1">
    <citation type="submission" date="2025-08" db="UniProtKB">
        <authorList>
            <consortium name="RefSeq"/>
        </authorList>
    </citation>
    <scope>IDENTIFICATION</scope>
    <source>
        <tissue evidence="5">Gonads</tissue>
    </source>
</reference>
<organism evidence="4 5">
    <name type="scientific">Sitophilus oryzae</name>
    <name type="common">Rice weevil</name>
    <name type="synonym">Curculio oryzae</name>
    <dbReference type="NCBI Taxonomy" id="7048"/>
    <lineage>
        <taxon>Eukaryota</taxon>
        <taxon>Metazoa</taxon>
        <taxon>Ecdysozoa</taxon>
        <taxon>Arthropoda</taxon>
        <taxon>Hexapoda</taxon>
        <taxon>Insecta</taxon>
        <taxon>Pterygota</taxon>
        <taxon>Neoptera</taxon>
        <taxon>Endopterygota</taxon>
        <taxon>Coleoptera</taxon>
        <taxon>Polyphaga</taxon>
        <taxon>Cucujiformia</taxon>
        <taxon>Curculionidae</taxon>
        <taxon>Dryophthorinae</taxon>
        <taxon>Sitophilus</taxon>
    </lineage>
</organism>
<sequence length="842" mass="97280">MVIQKCEEEMSQKVSESKKICLGFHSPDRKIRKQTYQELKNFLTNKENDFSADDLQKIFIENHIYFLNGLRDKSETVREEAIKFATYIIMERLPLNDFYLTYTFPILVERIGSVELIEESEEIRLQMLQFLDNIIEKYSNTEQLRPFLNDSVKIFCETVRDKYPSIKELSCQTIRKLSIALPRDFHMQAESLLKPVLSCFSHQRYKVRVEAIKTVGEIIMHSSYKGVDEAIVPMAEKLFDQIPIVRQTVAQEAARWMLYQRDRYSYFHKMLPLLLTGLNDEVESTRIEAHMLWEKVGLQYQQENEKDLKDKLDFLTEMPKHYPNHLKRPNLGCRVLVQRNISKIASAISNELTNWQEDIRVRCSQLLCSLALHAEEDLTFNLQNLLPAMYSAARDQDSRVVANIIQASEIIGLFVPFDTWSKIILPVIEDGPHHGHLVVMASLIKGAPIEYMAKGVFPISKLLSEDYICCSRKQKYQSELLKCVKALLEKYDKCNDDPGYHLFKIITSLMSLKDPNNAEELTIKLYEYLAKCLGFSDTEECLLKYSNELFIHINTSPKSWTVMTDNACIFLCLLEECQTAFGVNLDIISEILIKVLDNETDAELRLKTFYSLASVFENKDIIFQKAENLTSFLEKLIEEVFIPSLVWHAGSTAEAIRTMAATCLKCAFLPTQQVELFVSSDVLTAVAQKLQPLLLSLMEDASYKSRKVAIECVVLLKDICSNKNVWTNDDLIKVYPEVLKRLDDPTEKVRLCALSYIPKIFQDVPNEFTQEHFKGHREFVIDTLITHLDDDDETVQNLVLESFKTLARICSKELSWKIEAHRGLLRNQKGCDEIAKYIQTVP</sequence>
<dbReference type="CTD" id="54919"/>
<evidence type="ECO:0000313" key="5">
    <source>
        <dbReference type="RefSeq" id="XP_030754377.1"/>
    </source>
</evidence>
<accession>A0A6J2XSC7</accession>
<dbReference type="GO" id="GO:0036158">
    <property type="term" value="P:outer dynein arm assembly"/>
    <property type="evidence" value="ECO:0007669"/>
    <property type="project" value="TreeGrafter"/>
</dbReference>
<evidence type="ECO:0000259" key="3">
    <source>
        <dbReference type="Pfam" id="PF25757"/>
    </source>
</evidence>
<dbReference type="InterPro" id="IPR011989">
    <property type="entry name" value="ARM-like"/>
</dbReference>
<dbReference type="KEGG" id="soy:115881133"/>
<feature type="domain" description="Dynein axonemal assembly factor 5 TPR repeats" evidence="3">
    <location>
        <begin position="26"/>
        <end position="311"/>
    </location>
</feature>
<keyword evidence="4" id="KW-1185">Reference proteome</keyword>
<dbReference type="PANTHER" id="PTHR16216">
    <property type="entry name" value="DYNEIN ASSEMBLY FACTOR 5, AXONEMAL"/>
    <property type="match status" value="1"/>
</dbReference>
<dbReference type="RefSeq" id="XP_030754377.1">
    <property type="nucleotide sequence ID" value="XM_030898517.1"/>
</dbReference>
<dbReference type="SUPFAM" id="SSF48371">
    <property type="entry name" value="ARM repeat"/>
    <property type="match status" value="1"/>
</dbReference>
<feature type="repeat" description="HEAT" evidence="1">
    <location>
        <begin position="734"/>
        <end position="772"/>
    </location>
</feature>
<dbReference type="AlphaFoldDB" id="A0A6J2XSC7"/>
<proteinExistence type="predicted"/>
<feature type="domain" description="Dynein axonemal assembly factor 5 HEAT-repeat" evidence="2">
    <location>
        <begin position="320"/>
        <end position="512"/>
    </location>
</feature>
<dbReference type="GO" id="GO:0036159">
    <property type="term" value="P:inner dynein arm assembly"/>
    <property type="evidence" value="ECO:0007669"/>
    <property type="project" value="TreeGrafter"/>
</dbReference>